<geneLocation type="plasmid" evidence="2 3">
    <name>pMBL6842</name>
</geneLocation>
<dbReference type="EMBL" id="CP013613">
    <property type="protein sequence ID" value="ALU46159.1"/>
    <property type="molecule type" value="Genomic_DNA"/>
</dbReference>
<dbReference type="AlphaFoldDB" id="A0A0U3IDI5"/>
<keyword evidence="2" id="KW-0614">Plasmid</keyword>
<evidence type="ECO:0008006" key="4">
    <source>
        <dbReference type="Google" id="ProtNLM"/>
    </source>
</evidence>
<evidence type="ECO:0000313" key="2">
    <source>
        <dbReference type="EMBL" id="ALU46159.1"/>
    </source>
</evidence>
<protein>
    <recommendedName>
        <fullName evidence="4">DsbC family protein</fullName>
    </recommendedName>
</protein>
<dbReference type="KEGG" id="prr:AT705_24665"/>
<accession>A0A0U3IDI5</accession>
<evidence type="ECO:0000313" key="3">
    <source>
        <dbReference type="Proteomes" id="UP000069015"/>
    </source>
</evidence>
<name>A0A0U3IDI5_9GAMM</name>
<dbReference type="RefSeq" id="WP_058798994.1">
    <property type="nucleotide sequence ID" value="NZ_CP013613.1"/>
</dbReference>
<feature type="chain" id="PRO_5006839859" description="DsbC family protein" evidence="1">
    <location>
        <begin position="22"/>
        <end position="265"/>
    </location>
</feature>
<proteinExistence type="predicted"/>
<gene>
    <name evidence="2" type="ORF">AT705_24665</name>
</gene>
<dbReference type="Gene3D" id="3.40.30.10">
    <property type="entry name" value="Glutaredoxin"/>
    <property type="match status" value="1"/>
</dbReference>
<reference evidence="2 3" key="1">
    <citation type="submission" date="2015-12" db="EMBL/GenBank/DDBJ databases">
        <title>Complete genome sequence of Pseudoalteromonas rubra SCSIO 6842, harboring a conjugative plasmid.</title>
        <authorList>
            <person name="Li B."/>
            <person name="Wang X."/>
        </authorList>
    </citation>
    <scope>NUCLEOTIDE SEQUENCE [LARGE SCALE GENOMIC DNA]</scope>
    <source>
        <strain evidence="2 3">SCSIO 6842</strain>
        <plasmid evidence="3">Plasmid pMBL6842</plasmid>
    </source>
</reference>
<organism evidence="2 3">
    <name type="scientific">Pseudoalteromonas rubra</name>
    <dbReference type="NCBI Taxonomy" id="43658"/>
    <lineage>
        <taxon>Bacteria</taxon>
        <taxon>Pseudomonadati</taxon>
        <taxon>Pseudomonadota</taxon>
        <taxon>Gammaproteobacteria</taxon>
        <taxon>Alteromonadales</taxon>
        <taxon>Pseudoalteromonadaceae</taxon>
        <taxon>Pseudoalteromonas</taxon>
    </lineage>
</organism>
<keyword evidence="1" id="KW-0732">Signal</keyword>
<evidence type="ECO:0000256" key="1">
    <source>
        <dbReference type="SAM" id="SignalP"/>
    </source>
</evidence>
<sequence length="265" mass="29429">MKILPPTLLTLTVLWSSYLLAESVPKQAEDPVASLIGTALPKPDKQTYKDGVKRDLGKYGTVNGIQELPITKLFFVEAENGTYLISADGRFAIEGSIKDIWHRKTLKTTADVVDTLRMPLKEMNFDFEQELASVVLGNPALPRQGIIFGDPSSEHSRALVRQIMAEPDKYHFVFIFMPLIGGEDAVRQSVSLLCAPDRALAIRDLANNTSKSFLSSNDGCADQNLMFTVFMQEVFRIKHLPHLVREDGLISQGAPLDLDSWLEAP</sequence>
<dbReference type="Proteomes" id="UP000069015">
    <property type="component" value="Plasmid pMBL6842"/>
</dbReference>
<feature type="signal peptide" evidence="1">
    <location>
        <begin position="1"/>
        <end position="21"/>
    </location>
</feature>